<evidence type="ECO:0000256" key="6">
    <source>
        <dbReference type="ARBA" id="ARBA00022989"/>
    </source>
</evidence>
<dbReference type="Pfam" id="PF08263">
    <property type="entry name" value="LRRNT_2"/>
    <property type="match status" value="1"/>
</dbReference>
<keyword evidence="2" id="KW-0433">Leucine-rich repeat</keyword>
<dbReference type="EMBL" id="JABCRI010000002">
    <property type="protein sequence ID" value="KAF8411301.1"/>
    <property type="molecule type" value="Genomic_DNA"/>
</dbReference>
<dbReference type="OMA" id="IECQLLH"/>
<dbReference type="SMART" id="SM00369">
    <property type="entry name" value="LRR_TYP"/>
    <property type="match status" value="3"/>
</dbReference>
<dbReference type="InterPro" id="IPR032675">
    <property type="entry name" value="LRR_dom_sf"/>
</dbReference>
<accession>A0A835DPQ1</accession>
<keyword evidence="11" id="KW-1185">Reference proteome</keyword>
<evidence type="ECO:0000259" key="9">
    <source>
        <dbReference type="Pfam" id="PF08263"/>
    </source>
</evidence>
<dbReference type="Pfam" id="PF00560">
    <property type="entry name" value="LRR_1"/>
    <property type="match status" value="1"/>
</dbReference>
<dbReference type="OrthoDB" id="676979at2759"/>
<name>A0A835DPQ1_TETSI</name>
<proteinExistence type="predicted"/>
<protein>
    <recommendedName>
        <fullName evidence="9">Leucine-rich repeat-containing N-terminal plant-type domain-containing protein</fullName>
    </recommendedName>
</protein>
<gene>
    <name evidence="10" type="ORF">HHK36_003848</name>
</gene>
<dbReference type="InterPro" id="IPR013210">
    <property type="entry name" value="LRR_N_plant-typ"/>
</dbReference>
<keyword evidence="6" id="KW-1133">Transmembrane helix</keyword>
<comment type="subcellular location">
    <subcellularLocation>
        <location evidence="1">Membrane</location>
    </subcellularLocation>
</comment>
<dbReference type="PROSITE" id="PS51450">
    <property type="entry name" value="LRR"/>
    <property type="match status" value="1"/>
</dbReference>
<dbReference type="Proteomes" id="UP000655225">
    <property type="component" value="Unassembled WGS sequence"/>
</dbReference>
<keyword evidence="7" id="KW-0472">Membrane</keyword>
<dbReference type="GO" id="GO:0016020">
    <property type="term" value="C:membrane"/>
    <property type="evidence" value="ECO:0007669"/>
    <property type="project" value="UniProtKB-SubCell"/>
</dbReference>
<keyword evidence="3" id="KW-0812">Transmembrane</keyword>
<dbReference type="FunFam" id="3.80.10.10:FF:000400">
    <property type="entry name" value="Nuclear pore complex protein NUP107"/>
    <property type="match status" value="1"/>
</dbReference>
<evidence type="ECO:0000256" key="3">
    <source>
        <dbReference type="ARBA" id="ARBA00022692"/>
    </source>
</evidence>
<feature type="domain" description="Leucine-rich repeat-containing N-terminal plant-type" evidence="9">
    <location>
        <begin position="31"/>
        <end position="72"/>
    </location>
</feature>
<evidence type="ECO:0000313" key="11">
    <source>
        <dbReference type="Proteomes" id="UP000655225"/>
    </source>
</evidence>
<dbReference type="Pfam" id="PF13855">
    <property type="entry name" value="LRR_8"/>
    <property type="match status" value="1"/>
</dbReference>
<dbReference type="PANTHER" id="PTHR48009">
    <property type="entry name" value="LEUCINE-RICH REPEAT (LRR) FAMILY PROTEIN"/>
    <property type="match status" value="1"/>
</dbReference>
<feature type="signal peptide" evidence="8">
    <location>
        <begin position="1"/>
        <end position="21"/>
    </location>
</feature>
<dbReference type="InterPro" id="IPR003591">
    <property type="entry name" value="Leu-rich_rpt_typical-subtyp"/>
</dbReference>
<evidence type="ECO:0000256" key="4">
    <source>
        <dbReference type="ARBA" id="ARBA00022729"/>
    </source>
</evidence>
<dbReference type="PANTHER" id="PTHR48009:SF1">
    <property type="entry name" value="LEUCINE-RICH REPEAT (LRR) FAMILY PROTEIN"/>
    <property type="match status" value="1"/>
</dbReference>
<evidence type="ECO:0000256" key="1">
    <source>
        <dbReference type="ARBA" id="ARBA00004370"/>
    </source>
</evidence>
<evidence type="ECO:0000256" key="2">
    <source>
        <dbReference type="ARBA" id="ARBA00022614"/>
    </source>
</evidence>
<reference evidence="10 11" key="1">
    <citation type="submission" date="2020-04" db="EMBL/GenBank/DDBJ databases">
        <title>Plant Genome Project.</title>
        <authorList>
            <person name="Zhang R.-G."/>
        </authorList>
    </citation>
    <scope>NUCLEOTIDE SEQUENCE [LARGE SCALE GENOMIC DNA]</scope>
    <source>
        <strain evidence="10">YNK0</strain>
        <tissue evidence="10">Leaf</tissue>
    </source>
</reference>
<keyword evidence="5" id="KW-0677">Repeat</keyword>
<dbReference type="InterPro" id="IPR053213">
    <property type="entry name" value="RLP29"/>
</dbReference>
<evidence type="ECO:0000256" key="5">
    <source>
        <dbReference type="ARBA" id="ARBA00022737"/>
    </source>
</evidence>
<evidence type="ECO:0000313" key="10">
    <source>
        <dbReference type="EMBL" id="KAF8411301.1"/>
    </source>
</evidence>
<keyword evidence="4 8" id="KW-0732">Signal</keyword>
<dbReference type="AlphaFoldDB" id="A0A835DPQ1"/>
<feature type="chain" id="PRO_5032965934" description="Leucine-rich repeat-containing N-terminal plant-type domain-containing protein" evidence="8">
    <location>
        <begin position="22"/>
        <end position="416"/>
    </location>
</feature>
<sequence length="416" mass="45245">MGHPQSLLFLLLFLLTGHSLQEQQQQISSVDLAALLAIKTSLRDLSGSHYFSTWNFTSPSNPCSTFAGIICSPLLLLRVTSLTLGTGLSDSPGLAGSLSPSISNLSQLTQLVLFPGTVTGPIPPQLGLLKNLRVISLTKNRFSGPIPSTLTTLPNLHTLDLSYNQLTGSIPPGLTELPHLRVLILASNRLSGELPDVRSQQLLHLDLKKNSFSGELPLLPLSLRYFSVSENQMWGPLNAIESLSDLVYLDLSTNRFNGTIPESLFRHRLPVVLLQRNSLYGGIPTRSVAVDDDGKSYGEGSIVDLSHNFLTGELTPLLAGVESVFLNNNRLIGKVPEEYVRSLLQNTTKTLYLQHNYLSGIPIESGSKLPKWVSLCLSYNCMVAPVGVRECPDSAGGQLSRPLYQCSVFQNGTTML</sequence>
<comment type="caution">
    <text evidence="10">The sequence shown here is derived from an EMBL/GenBank/DDBJ whole genome shotgun (WGS) entry which is preliminary data.</text>
</comment>
<dbReference type="SUPFAM" id="SSF52058">
    <property type="entry name" value="L domain-like"/>
    <property type="match status" value="1"/>
</dbReference>
<dbReference type="Gene3D" id="3.80.10.10">
    <property type="entry name" value="Ribonuclease Inhibitor"/>
    <property type="match status" value="4"/>
</dbReference>
<evidence type="ECO:0000256" key="7">
    <source>
        <dbReference type="ARBA" id="ARBA00023136"/>
    </source>
</evidence>
<dbReference type="InterPro" id="IPR001611">
    <property type="entry name" value="Leu-rich_rpt"/>
</dbReference>
<organism evidence="10 11">
    <name type="scientific">Tetracentron sinense</name>
    <name type="common">Spur-leaf</name>
    <dbReference type="NCBI Taxonomy" id="13715"/>
    <lineage>
        <taxon>Eukaryota</taxon>
        <taxon>Viridiplantae</taxon>
        <taxon>Streptophyta</taxon>
        <taxon>Embryophyta</taxon>
        <taxon>Tracheophyta</taxon>
        <taxon>Spermatophyta</taxon>
        <taxon>Magnoliopsida</taxon>
        <taxon>Trochodendrales</taxon>
        <taxon>Trochodendraceae</taxon>
        <taxon>Tetracentron</taxon>
    </lineage>
</organism>
<evidence type="ECO:0000256" key="8">
    <source>
        <dbReference type="SAM" id="SignalP"/>
    </source>
</evidence>